<name>A0A494W039_9SPHN</name>
<dbReference type="RefSeq" id="WP_066697618.1">
    <property type="nucleotide sequence ID" value="NZ_AP018664.1"/>
</dbReference>
<sequence>MSKHRLYFIVPASRRQVKIGMSANPWTRLYDLQAGNHEKLSIDLLLTFPDRSSAWRYEDAMHQQFAAQWLHREWFTYSSELQAFCRTWKEGGRPSISQPPCSIKQAISCSGYQISRDDFLANLRARAIA</sequence>
<dbReference type="AlphaFoldDB" id="A0A494W039"/>
<accession>A0A494W039</accession>
<dbReference type="EMBL" id="AP018664">
    <property type="protein sequence ID" value="BBD98033.1"/>
    <property type="molecule type" value="Genomic_DNA"/>
</dbReference>
<gene>
    <name evidence="2" type="ORF">SAMIE_1015340</name>
</gene>
<organism evidence="2 3">
    <name type="scientific">Sphingobium amiense</name>
    <dbReference type="NCBI Taxonomy" id="135719"/>
    <lineage>
        <taxon>Bacteria</taxon>
        <taxon>Pseudomonadati</taxon>
        <taxon>Pseudomonadota</taxon>
        <taxon>Alphaproteobacteria</taxon>
        <taxon>Sphingomonadales</taxon>
        <taxon>Sphingomonadaceae</taxon>
        <taxon>Sphingobium</taxon>
    </lineage>
</organism>
<dbReference type="KEGG" id="sami:SAMIE_1015340"/>
<evidence type="ECO:0000313" key="2">
    <source>
        <dbReference type="EMBL" id="BBD98033.1"/>
    </source>
</evidence>
<proteinExistence type="predicted"/>
<dbReference type="InterPro" id="IPR018306">
    <property type="entry name" value="Phage_T5_Orf172_DNA-bd"/>
</dbReference>
<evidence type="ECO:0000259" key="1">
    <source>
        <dbReference type="Pfam" id="PF10544"/>
    </source>
</evidence>
<reference evidence="2 3" key="1">
    <citation type="submission" date="2018-05" db="EMBL/GenBank/DDBJ databases">
        <title>Complete Genome Sequence of the Nonylphenol-Degrading Bacterium Sphingobium amiense DSM 16289T.</title>
        <authorList>
            <person name="Ootsuka M."/>
            <person name="Nishizawa T."/>
            <person name="Ohta H."/>
        </authorList>
    </citation>
    <scope>NUCLEOTIDE SEQUENCE [LARGE SCALE GENOMIC DNA]</scope>
    <source>
        <strain evidence="2 3">DSM 16289</strain>
    </source>
</reference>
<dbReference type="Pfam" id="PF10544">
    <property type="entry name" value="T5orf172"/>
    <property type="match status" value="1"/>
</dbReference>
<dbReference type="Proteomes" id="UP000279959">
    <property type="component" value="Chromosome"/>
</dbReference>
<protein>
    <recommendedName>
        <fullName evidence="1">Bacteriophage T5 Orf172 DNA-binding domain-containing protein</fullName>
    </recommendedName>
</protein>
<feature type="domain" description="Bacteriophage T5 Orf172 DNA-binding" evidence="1">
    <location>
        <begin position="11"/>
        <end position="81"/>
    </location>
</feature>
<evidence type="ECO:0000313" key="3">
    <source>
        <dbReference type="Proteomes" id="UP000279959"/>
    </source>
</evidence>
<keyword evidence="3" id="KW-1185">Reference proteome</keyword>